<feature type="compositionally biased region" description="Low complexity" evidence="13">
    <location>
        <begin position="205"/>
        <end position="219"/>
    </location>
</feature>
<dbReference type="PIRSF" id="PIRSF036578">
    <property type="entry name" value="RFC1"/>
    <property type="match status" value="1"/>
</dbReference>
<evidence type="ECO:0000256" key="12">
    <source>
        <dbReference type="PIRNR" id="PIRNR036578"/>
    </source>
</evidence>
<dbReference type="GO" id="GO:0006281">
    <property type="term" value="P:DNA repair"/>
    <property type="evidence" value="ECO:0007669"/>
    <property type="project" value="InterPro"/>
</dbReference>
<feature type="compositionally biased region" description="Basic and acidic residues" evidence="13">
    <location>
        <begin position="149"/>
        <end position="158"/>
    </location>
</feature>
<dbReference type="FunFam" id="3.40.50.300:FF:000395">
    <property type="entry name" value="Replication factor C subunit 1"/>
    <property type="match status" value="1"/>
</dbReference>
<evidence type="ECO:0000256" key="1">
    <source>
        <dbReference type="ARBA" id="ARBA00004123"/>
    </source>
</evidence>
<feature type="compositionally biased region" description="Basic residues" evidence="13">
    <location>
        <begin position="403"/>
        <end position="413"/>
    </location>
</feature>
<feature type="region of interest" description="Disordered" evidence="13">
    <location>
        <begin position="928"/>
        <end position="1003"/>
    </location>
</feature>
<dbReference type="Gene3D" id="1.10.8.60">
    <property type="match status" value="1"/>
</dbReference>
<dbReference type="InterPro" id="IPR013725">
    <property type="entry name" value="DNA_replication_fac_RFC1_C"/>
</dbReference>
<evidence type="ECO:0000313" key="16">
    <source>
        <dbReference type="EMBL" id="CAH1248245.1"/>
    </source>
</evidence>
<dbReference type="Pfam" id="PF00533">
    <property type="entry name" value="BRCT"/>
    <property type="match status" value="1"/>
</dbReference>
<dbReference type="Pfam" id="PF25361">
    <property type="entry name" value="AAA_lid_RFC1"/>
    <property type="match status" value="1"/>
</dbReference>
<dbReference type="InterPro" id="IPR036420">
    <property type="entry name" value="BRCT_dom_sf"/>
</dbReference>
<dbReference type="GO" id="GO:0061860">
    <property type="term" value="F:DNA clamp unloader activity"/>
    <property type="evidence" value="ECO:0007669"/>
    <property type="project" value="TreeGrafter"/>
</dbReference>
<dbReference type="InterPro" id="IPR001357">
    <property type="entry name" value="BRCT_dom"/>
</dbReference>
<feature type="compositionally biased region" description="Low complexity" evidence="13">
    <location>
        <begin position="1"/>
        <end position="19"/>
    </location>
</feature>
<dbReference type="Gene3D" id="3.40.50.300">
    <property type="entry name" value="P-loop containing nucleotide triphosphate hydrolases"/>
    <property type="match status" value="1"/>
</dbReference>
<dbReference type="GO" id="GO:0003689">
    <property type="term" value="F:DNA clamp loader activity"/>
    <property type="evidence" value="ECO:0007669"/>
    <property type="project" value="UniProtKB-UniRule"/>
</dbReference>
<evidence type="ECO:0000259" key="14">
    <source>
        <dbReference type="SMART" id="SM00292"/>
    </source>
</evidence>
<keyword evidence="4" id="KW-0597">Phosphoprotein</keyword>
<evidence type="ECO:0000256" key="10">
    <source>
        <dbReference type="ARBA" id="ARBA00054501"/>
    </source>
</evidence>
<keyword evidence="8" id="KW-0238">DNA-binding</keyword>
<dbReference type="GO" id="GO:0006260">
    <property type="term" value="P:DNA replication"/>
    <property type="evidence" value="ECO:0007669"/>
    <property type="project" value="UniProtKB-KW"/>
</dbReference>
<evidence type="ECO:0000256" key="11">
    <source>
        <dbReference type="ARBA" id="ARBA00064311"/>
    </source>
</evidence>
<dbReference type="InterPro" id="IPR012178">
    <property type="entry name" value="RFC1"/>
</dbReference>
<keyword evidence="6 12" id="KW-0547">Nucleotide-binding</keyword>
<name>A0A8K0EH48_BRALA</name>
<dbReference type="SUPFAM" id="SSF52540">
    <property type="entry name" value="P-loop containing nucleoside triphosphate hydrolases"/>
    <property type="match status" value="1"/>
</dbReference>
<gene>
    <name evidence="16" type="primary">RFC1</name>
    <name evidence="16" type="ORF">BLAG_LOCUS9634</name>
</gene>
<comment type="subunit">
    <text evidence="11">Large subunit of the RFC complex, an heteropentameric complex consisting of RFC1 and four small subunits RFC2, RFC3, RFC4 and RFC5; the RFC complex interacts with PCNA and the interaction involves RFC1.</text>
</comment>
<comment type="similarity">
    <text evidence="2 12">Belongs to the activator 1 large subunit family.</text>
</comment>
<comment type="subcellular location">
    <subcellularLocation>
        <location evidence="1 12">Nucleus</location>
    </subcellularLocation>
</comment>
<dbReference type="Gene3D" id="3.40.50.10190">
    <property type="entry name" value="BRCT domain"/>
    <property type="match status" value="1"/>
</dbReference>
<dbReference type="InterPro" id="IPR027417">
    <property type="entry name" value="P-loop_NTPase"/>
</dbReference>
<organism evidence="16 17">
    <name type="scientific">Branchiostoma lanceolatum</name>
    <name type="common">Common lancelet</name>
    <name type="synonym">Amphioxus lanceolatum</name>
    <dbReference type="NCBI Taxonomy" id="7740"/>
    <lineage>
        <taxon>Eukaryota</taxon>
        <taxon>Metazoa</taxon>
        <taxon>Chordata</taxon>
        <taxon>Cephalochordata</taxon>
        <taxon>Leptocardii</taxon>
        <taxon>Amphioxiformes</taxon>
        <taxon>Branchiostomatidae</taxon>
        <taxon>Branchiostoma</taxon>
    </lineage>
</organism>
<feature type="domain" description="BRCT" evidence="14">
    <location>
        <begin position="311"/>
        <end position="389"/>
    </location>
</feature>
<dbReference type="CDD" id="cd17752">
    <property type="entry name" value="BRCT_RFC1"/>
    <property type="match status" value="1"/>
</dbReference>
<evidence type="ECO:0000256" key="13">
    <source>
        <dbReference type="SAM" id="MobiDB-lite"/>
    </source>
</evidence>
<evidence type="ECO:0000256" key="7">
    <source>
        <dbReference type="ARBA" id="ARBA00022840"/>
    </source>
</evidence>
<dbReference type="AlphaFoldDB" id="A0A8K0EH48"/>
<dbReference type="SMART" id="SM00382">
    <property type="entry name" value="AAA"/>
    <property type="match status" value="1"/>
</dbReference>
<dbReference type="SUPFAM" id="SSF48019">
    <property type="entry name" value="post-AAA+ oligomerization domain-like"/>
    <property type="match status" value="1"/>
</dbReference>
<protein>
    <recommendedName>
        <fullName evidence="3 12">Replication factor C subunit 1</fullName>
    </recommendedName>
</protein>
<evidence type="ECO:0000256" key="8">
    <source>
        <dbReference type="ARBA" id="ARBA00023125"/>
    </source>
</evidence>
<feature type="compositionally biased region" description="Acidic residues" evidence="13">
    <location>
        <begin position="948"/>
        <end position="965"/>
    </location>
</feature>
<keyword evidence="5 12" id="KW-0235">DNA replication</keyword>
<sequence length="1003" mass="110384">MDIRRFFGAAPGAAKTKPAQKTSSSAKDKGGVKKSSQTKRKAAVIYDSDSDVEEVPPVKQQKTAAAKSAKPSKTEVKSPPSRKKSDPQPVLKPTSAADFFGAASPTHRVSRTTAVAKKKTGVNASKGNNADLDTNKGVNAGKGNNADLDTNKELHDDEGFMETLAELDKSRKKATTISISPDNKKKENGSKEDTTSPRKTREKSPSSSRSPKKASPQKSKYFDKTEGLKMKKKIKLESQDREETKPDQPKKPKKMSPEKAKSEKTPSPKKSPAKDSNQDAEKKPSRAGYRAYLNREGPRALGTKEIPQGQENCLGGLTFVLTGILESMERHEAKELVERYGGKVTGSVSKKTSYVVVGRDAGQSKLDKVSQLGVQTLDEDGLLELVKSLPGKPYDLPPEATSKSKKSPPKKSPNKPEPAATSRKPAASSSHVRSPKKPAGSLDLTAGSPEPSLLWVDKYKPQNTKGIIGQQGDRSNVKKLLKWLQTWPKHHSGRQAKEDGSGFRAALLSGPPGVGKTTAATLCCQELGFTYIELNASDTRSKRSLQEEVSEALTTRSIVGFQKQDGTMRQAVIMDEVDGMAGNEDRGGVAELINLIKQTKVPIICMCNDRAHQKMRSLVNHCFDLRFQRPRVEQIRASMMSMAFKEGLKIPPPALNQIIEATNHDVRQVIHQLYMWSVQDKALTFDQAKEASKQATKDIKQGPFEVTRKVFSSNEDTARMTIMDKSDLFFHDYSMVPLFVQENYPHVQPHAARGNVKKHLSLLSQTADSICDGDLVDKLIRSRQSWGLLPTQAIYASVLPGEYMRGHMSGMINFPGWLGQFSKQNKLKRILQELHTHMHLRTSCTKKSLQEDYLDPLRRRILNLLVTQETEGVPEAVELLSDYDLLKEDYDGMLELTEFKGRPNLAEKVNSKVKSAFTRAYNKEVHLQPYSTTAAPKKKRGGAAANMDMEEGGEGGALEESDEEKEDPKLDPMIKAKKPSAAKGKSESGKGKGRGKGRGKKST</sequence>
<dbReference type="PANTHER" id="PTHR23389:SF6">
    <property type="entry name" value="REPLICATION FACTOR C SUBUNIT 1"/>
    <property type="match status" value="1"/>
</dbReference>
<dbReference type="OrthoDB" id="446168at2759"/>
<keyword evidence="7 12" id="KW-0067">ATP-binding</keyword>
<evidence type="ECO:0000256" key="4">
    <source>
        <dbReference type="ARBA" id="ARBA00022553"/>
    </source>
</evidence>
<dbReference type="GO" id="GO:0016887">
    <property type="term" value="F:ATP hydrolysis activity"/>
    <property type="evidence" value="ECO:0007669"/>
    <property type="project" value="InterPro"/>
</dbReference>
<feature type="compositionally biased region" description="Low complexity" evidence="13">
    <location>
        <begin position="59"/>
        <end position="71"/>
    </location>
</feature>
<dbReference type="GO" id="GO:0005524">
    <property type="term" value="F:ATP binding"/>
    <property type="evidence" value="ECO:0007669"/>
    <property type="project" value="UniProtKB-UniRule"/>
</dbReference>
<dbReference type="Gene3D" id="1.20.272.10">
    <property type="match status" value="1"/>
</dbReference>
<evidence type="ECO:0000256" key="9">
    <source>
        <dbReference type="ARBA" id="ARBA00023242"/>
    </source>
</evidence>
<evidence type="ECO:0000256" key="3">
    <source>
        <dbReference type="ARBA" id="ARBA00020401"/>
    </source>
</evidence>
<evidence type="ECO:0000256" key="2">
    <source>
        <dbReference type="ARBA" id="ARBA00006116"/>
    </source>
</evidence>
<dbReference type="Pfam" id="PF08519">
    <property type="entry name" value="RFC1"/>
    <property type="match status" value="1"/>
</dbReference>
<dbReference type="CDD" id="cd00009">
    <property type="entry name" value="AAA"/>
    <property type="match status" value="1"/>
</dbReference>
<evidence type="ECO:0000313" key="17">
    <source>
        <dbReference type="Proteomes" id="UP000838412"/>
    </source>
</evidence>
<dbReference type="InterPro" id="IPR003593">
    <property type="entry name" value="AAA+_ATPase"/>
</dbReference>
<accession>A0A8K0EH48</accession>
<reference evidence="16" key="1">
    <citation type="submission" date="2022-01" db="EMBL/GenBank/DDBJ databases">
        <authorList>
            <person name="Braso-Vives M."/>
        </authorList>
    </citation>
    <scope>NUCLEOTIDE SEQUENCE</scope>
</reference>
<dbReference type="FunFam" id="3.40.50.10190:FF:000001">
    <property type="entry name" value="Replication factor C subunit 1"/>
    <property type="match status" value="1"/>
</dbReference>
<feature type="domain" description="AAA+ ATPase" evidence="15">
    <location>
        <begin position="502"/>
        <end position="633"/>
    </location>
</feature>
<feature type="region of interest" description="Disordered" evidence="13">
    <location>
        <begin position="1"/>
        <end position="309"/>
    </location>
</feature>
<dbReference type="GO" id="GO:0005634">
    <property type="term" value="C:nucleus"/>
    <property type="evidence" value="ECO:0007669"/>
    <property type="project" value="UniProtKB-SubCell"/>
</dbReference>
<proteinExistence type="inferred from homology"/>
<dbReference type="InterPro" id="IPR008921">
    <property type="entry name" value="DNA_pol3_clamp-load_cplx_C"/>
</dbReference>
<dbReference type="CDD" id="cd18140">
    <property type="entry name" value="HLD_clamp_RFC"/>
    <property type="match status" value="1"/>
</dbReference>
<feature type="compositionally biased region" description="Basic residues" evidence="13">
    <location>
        <begin position="991"/>
        <end position="1003"/>
    </location>
</feature>
<dbReference type="Pfam" id="PF00004">
    <property type="entry name" value="AAA"/>
    <property type="match status" value="1"/>
</dbReference>
<dbReference type="SUPFAM" id="SSF52113">
    <property type="entry name" value="BRCT domain"/>
    <property type="match status" value="1"/>
</dbReference>
<dbReference type="InterPro" id="IPR003959">
    <property type="entry name" value="ATPase_AAA_core"/>
</dbReference>
<dbReference type="InterPro" id="IPR047854">
    <property type="entry name" value="RFC_lid"/>
</dbReference>
<dbReference type="GO" id="GO:0003677">
    <property type="term" value="F:DNA binding"/>
    <property type="evidence" value="ECO:0007669"/>
    <property type="project" value="UniProtKB-KW"/>
</dbReference>
<evidence type="ECO:0000256" key="6">
    <source>
        <dbReference type="ARBA" id="ARBA00022741"/>
    </source>
</evidence>
<evidence type="ECO:0000259" key="15">
    <source>
        <dbReference type="SMART" id="SM00382"/>
    </source>
</evidence>
<feature type="compositionally biased region" description="Basic and acidic residues" evidence="13">
    <location>
        <begin position="220"/>
        <end position="284"/>
    </location>
</feature>
<dbReference type="GO" id="GO:0005663">
    <property type="term" value="C:DNA replication factor C complex"/>
    <property type="evidence" value="ECO:0007669"/>
    <property type="project" value="InterPro"/>
</dbReference>
<keyword evidence="17" id="KW-1185">Reference proteome</keyword>
<feature type="compositionally biased region" description="Low complexity" evidence="13">
    <location>
        <begin position="135"/>
        <end position="146"/>
    </location>
</feature>
<keyword evidence="9 12" id="KW-0539">Nucleus</keyword>
<feature type="compositionally biased region" description="Basic and acidic residues" evidence="13">
    <location>
        <begin position="182"/>
        <end position="196"/>
    </location>
</feature>
<dbReference type="PANTHER" id="PTHR23389">
    <property type="entry name" value="CHROMOSOME TRANSMISSION FIDELITY FACTOR 18"/>
    <property type="match status" value="1"/>
</dbReference>
<feature type="compositionally biased region" description="Polar residues" evidence="13">
    <location>
        <begin position="122"/>
        <end position="132"/>
    </location>
</feature>
<dbReference type="FunFam" id="1.10.8.60:FF:000021">
    <property type="entry name" value="Replication factor C subunit 1"/>
    <property type="match status" value="1"/>
</dbReference>
<dbReference type="SMART" id="SM00292">
    <property type="entry name" value="BRCT"/>
    <property type="match status" value="1"/>
</dbReference>
<feature type="region of interest" description="Disordered" evidence="13">
    <location>
        <begin position="388"/>
        <end position="447"/>
    </location>
</feature>
<evidence type="ECO:0000256" key="5">
    <source>
        <dbReference type="ARBA" id="ARBA00022705"/>
    </source>
</evidence>
<comment type="function">
    <text evidence="10">Subunit of the replication factor C (RFC) complex which acts during elongation of primed DNA templates by DNA polymerases delta and epsilon, and is necessary for ATP-dependent loading of proliferating cell nuclear antigen (PCNA) onto primed DNA. This subunit binds to the primer-template junction. Binds the PO-B transcription element as well as other GA rich DNA sequences. Can bind single- or double-stranded DNA.</text>
</comment>
<dbReference type="Proteomes" id="UP000838412">
    <property type="component" value="Chromosome 16"/>
</dbReference>
<dbReference type="FunFam" id="1.20.272.10:FF:000005">
    <property type="entry name" value="Replication factor C subunit 1"/>
    <property type="match status" value="1"/>
</dbReference>
<dbReference type="EMBL" id="OV696701">
    <property type="protein sequence ID" value="CAH1248245.1"/>
    <property type="molecule type" value="Genomic_DNA"/>
</dbReference>